<sequence>MQFPLLFTGFTYSLGYSTEHLANRNVKGRTSQGRAMKPPLLTVSLSLATVPPFPVSPPGTPMTIDYLFIRWTRELQGSHGQLEVHLQDIEIGSY</sequence>
<evidence type="ECO:0000313" key="1">
    <source>
        <dbReference type="EMBL" id="KLO12472.1"/>
    </source>
</evidence>
<protein>
    <submittedName>
        <fullName evidence="1">Uncharacterized protein</fullName>
    </submittedName>
</protein>
<accession>A0A0H2RLN4</accession>
<keyword evidence="2" id="KW-1185">Reference proteome</keyword>
<evidence type="ECO:0000313" key="2">
    <source>
        <dbReference type="Proteomes" id="UP000053477"/>
    </source>
</evidence>
<gene>
    <name evidence="1" type="ORF">SCHPADRAFT_417797</name>
</gene>
<dbReference type="Proteomes" id="UP000053477">
    <property type="component" value="Unassembled WGS sequence"/>
</dbReference>
<reference evidence="1 2" key="1">
    <citation type="submission" date="2015-04" db="EMBL/GenBank/DDBJ databases">
        <title>Complete genome sequence of Schizopora paradoxa KUC8140, a cosmopolitan wood degrader in East Asia.</title>
        <authorList>
            <consortium name="DOE Joint Genome Institute"/>
            <person name="Min B."/>
            <person name="Park H."/>
            <person name="Jang Y."/>
            <person name="Kim J.-J."/>
            <person name="Kim K.H."/>
            <person name="Pangilinan J."/>
            <person name="Lipzen A."/>
            <person name="Riley R."/>
            <person name="Grigoriev I.V."/>
            <person name="Spatafora J.W."/>
            <person name="Choi I.-G."/>
        </authorList>
    </citation>
    <scope>NUCLEOTIDE SEQUENCE [LARGE SCALE GENOMIC DNA]</scope>
    <source>
        <strain evidence="1 2">KUC8140</strain>
    </source>
</reference>
<name>A0A0H2RLN4_9AGAM</name>
<dbReference type="EMBL" id="KQ085977">
    <property type="protein sequence ID" value="KLO12472.1"/>
    <property type="molecule type" value="Genomic_DNA"/>
</dbReference>
<dbReference type="InParanoid" id="A0A0H2RLN4"/>
<organism evidence="1 2">
    <name type="scientific">Schizopora paradoxa</name>
    <dbReference type="NCBI Taxonomy" id="27342"/>
    <lineage>
        <taxon>Eukaryota</taxon>
        <taxon>Fungi</taxon>
        <taxon>Dikarya</taxon>
        <taxon>Basidiomycota</taxon>
        <taxon>Agaricomycotina</taxon>
        <taxon>Agaricomycetes</taxon>
        <taxon>Hymenochaetales</taxon>
        <taxon>Schizoporaceae</taxon>
        <taxon>Schizopora</taxon>
    </lineage>
</organism>
<dbReference type="AlphaFoldDB" id="A0A0H2RLN4"/>
<proteinExistence type="predicted"/>